<keyword evidence="6" id="KW-0851">Voltage-gated channel</keyword>
<evidence type="ECO:0000256" key="3">
    <source>
        <dbReference type="ARBA" id="ARBA00022538"/>
    </source>
</evidence>
<reference evidence="14 15" key="1">
    <citation type="submission" date="2020-06" db="EMBL/GenBank/DDBJ databases">
        <title>Methanolobus halotolerans sp. nov., isolated from a saline lake Tus in Siberia.</title>
        <authorList>
            <person name="Shen Y."/>
            <person name="Chen S.-C."/>
            <person name="Lai M.-C."/>
            <person name="Huang H.-H."/>
            <person name="Chiu H.-H."/>
            <person name="Tang S.-L."/>
            <person name="Rogozin D.Y."/>
            <person name="Degermendzhy A.G."/>
        </authorList>
    </citation>
    <scope>NUCLEOTIDE SEQUENCE [LARGE SCALE GENOMIC DNA]</scope>
    <source>
        <strain evidence="14 15">DSM 21339</strain>
    </source>
</reference>
<dbReference type="RefSeq" id="WP_176964020.1">
    <property type="nucleotide sequence ID" value="NZ_CP058215.1"/>
</dbReference>
<organism evidence="14 15">
    <name type="scientific">Methanolobus zinderi</name>
    <dbReference type="NCBI Taxonomy" id="536044"/>
    <lineage>
        <taxon>Archaea</taxon>
        <taxon>Methanobacteriati</taxon>
        <taxon>Methanobacteriota</taxon>
        <taxon>Stenosarchaea group</taxon>
        <taxon>Methanomicrobia</taxon>
        <taxon>Methanosarcinales</taxon>
        <taxon>Methanosarcinaceae</taxon>
        <taxon>Methanolobus</taxon>
    </lineage>
</organism>
<dbReference type="PRINTS" id="PR00169">
    <property type="entry name" value="KCHANNEL"/>
</dbReference>
<dbReference type="KEGG" id="mzi:HWN40_01055"/>
<evidence type="ECO:0000256" key="10">
    <source>
        <dbReference type="ARBA" id="ARBA00023136"/>
    </source>
</evidence>
<evidence type="ECO:0000256" key="9">
    <source>
        <dbReference type="ARBA" id="ARBA00023065"/>
    </source>
</evidence>
<keyword evidence="9" id="KW-0406">Ion transport</keyword>
<dbReference type="PANTHER" id="PTHR11537">
    <property type="entry name" value="VOLTAGE-GATED POTASSIUM CHANNEL"/>
    <property type="match status" value="1"/>
</dbReference>
<evidence type="ECO:0000256" key="12">
    <source>
        <dbReference type="SAM" id="Phobius"/>
    </source>
</evidence>
<dbReference type="Gene3D" id="1.20.120.350">
    <property type="entry name" value="Voltage-gated potassium channels. Chain C"/>
    <property type="match status" value="1"/>
</dbReference>
<dbReference type="AlphaFoldDB" id="A0A7D5E7I6"/>
<evidence type="ECO:0000313" key="14">
    <source>
        <dbReference type="EMBL" id="QLC48957.1"/>
    </source>
</evidence>
<feature type="transmembrane region" description="Helical" evidence="12">
    <location>
        <begin position="36"/>
        <end position="53"/>
    </location>
</feature>
<evidence type="ECO:0000256" key="1">
    <source>
        <dbReference type="ARBA" id="ARBA00004141"/>
    </source>
</evidence>
<evidence type="ECO:0000256" key="2">
    <source>
        <dbReference type="ARBA" id="ARBA00022448"/>
    </source>
</evidence>
<dbReference type="GO" id="GO:0008076">
    <property type="term" value="C:voltage-gated potassium channel complex"/>
    <property type="evidence" value="ECO:0007669"/>
    <property type="project" value="InterPro"/>
</dbReference>
<evidence type="ECO:0000256" key="5">
    <source>
        <dbReference type="ARBA" id="ARBA00022826"/>
    </source>
</evidence>
<feature type="transmembrane region" description="Helical" evidence="12">
    <location>
        <begin position="73"/>
        <end position="89"/>
    </location>
</feature>
<dbReference type="Gene3D" id="1.10.287.70">
    <property type="match status" value="1"/>
</dbReference>
<dbReference type="OrthoDB" id="56871at2157"/>
<dbReference type="GeneID" id="55820220"/>
<proteinExistence type="predicted"/>
<feature type="transmembrane region" description="Helical" evidence="12">
    <location>
        <begin position="221"/>
        <end position="240"/>
    </location>
</feature>
<feature type="transmembrane region" description="Helical" evidence="12">
    <location>
        <begin position="162"/>
        <end position="183"/>
    </location>
</feature>
<keyword evidence="10 12" id="KW-0472">Membrane</keyword>
<comment type="subcellular location">
    <subcellularLocation>
        <location evidence="1">Membrane</location>
        <topology evidence="1">Multi-pass membrane protein</topology>
    </subcellularLocation>
</comment>
<evidence type="ECO:0000313" key="15">
    <source>
        <dbReference type="Proteomes" id="UP000509594"/>
    </source>
</evidence>
<keyword evidence="11" id="KW-0407">Ion channel</keyword>
<name>A0A7D5E7I6_9EURY</name>
<keyword evidence="2" id="KW-0813">Transport</keyword>
<dbReference type="InterPro" id="IPR028325">
    <property type="entry name" value="VG_K_chnl"/>
</dbReference>
<dbReference type="InterPro" id="IPR005821">
    <property type="entry name" value="Ion_trans_dom"/>
</dbReference>
<keyword evidence="8 12" id="KW-1133">Transmembrane helix</keyword>
<evidence type="ECO:0000256" key="6">
    <source>
        <dbReference type="ARBA" id="ARBA00022882"/>
    </source>
</evidence>
<dbReference type="SUPFAM" id="SSF81324">
    <property type="entry name" value="Voltage-gated potassium channels"/>
    <property type="match status" value="1"/>
</dbReference>
<dbReference type="GO" id="GO:0005249">
    <property type="term" value="F:voltage-gated potassium channel activity"/>
    <property type="evidence" value="ECO:0007669"/>
    <property type="project" value="InterPro"/>
</dbReference>
<gene>
    <name evidence="14" type="ORF">HWN40_01055</name>
</gene>
<evidence type="ECO:0000256" key="8">
    <source>
        <dbReference type="ARBA" id="ARBA00022989"/>
    </source>
</evidence>
<dbReference type="PANTHER" id="PTHR11537:SF254">
    <property type="entry name" value="POTASSIUM VOLTAGE-GATED CHANNEL PROTEIN SHAB"/>
    <property type="match status" value="1"/>
</dbReference>
<sequence>MPETNNAYRGNRPGESKWRGELYDIIFEAETPAGKYFDLLLIVSIILSVIVVMLDSIGSVRNSHGQVLHDLEWFFTIIFTIEYFLRLLCVRNRIKYAASPLGIVDLIAIIPTYMSLFLPGSQFLLVIRVLRVLRIFRVLKLVHYVSEAEMLARALRASRQKITVFLFTVLTLVIILGSLMYLIEGEENGFTSIPTSIFWAIVTLTTVGFGDIVPQTPLGRTLASVIMILGYSIIAVPTGIVTSEISFASMEERRRTRPQRICPECGNPEHDNDALFCKHCGTGIL</sequence>
<dbReference type="FunFam" id="1.10.287.70:FF:000164">
    <property type="entry name" value="Voltage-sensitive potassium channel"/>
    <property type="match status" value="1"/>
</dbReference>
<accession>A0A7D5E7I6</accession>
<keyword evidence="4 12" id="KW-0812">Transmembrane</keyword>
<evidence type="ECO:0000256" key="4">
    <source>
        <dbReference type="ARBA" id="ARBA00022692"/>
    </source>
</evidence>
<protein>
    <submittedName>
        <fullName evidence="14">Ion transporter</fullName>
    </submittedName>
</protein>
<keyword evidence="15" id="KW-1185">Reference proteome</keyword>
<feature type="domain" description="Ion transport" evidence="13">
    <location>
        <begin position="35"/>
        <end position="246"/>
    </location>
</feature>
<keyword evidence="7" id="KW-0630">Potassium</keyword>
<evidence type="ECO:0000256" key="11">
    <source>
        <dbReference type="ARBA" id="ARBA00023303"/>
    </source>
</evidence>
<dbReference type="Proteomes" id="UP000509594">
    <property type="component" value="Chromosome"/>
</dbReference>
<dbReference type="GO" id="GO:0001508">
    <property type="term" value="P:action potential"/>
    <property type="evidence" value="ECO:0007669"/>
    <property type="project" value="TreeGrafter"/>
</dbReference>
<feature type="transmembrane region" description="Helical" evidence="12">
    <location>
        <begin position="96"/>
        <end position="117"/>
    </location>
</feature>
<feature type="transmembrane region" description="Helical" evidence="12">
    <location>
        <begin position="189"/>
        <end position="209"/>
    </location>
</feature>
<dbReference type="InterPro" id="IPR027359">
    <property type="entry name" value="Volt_channel_dom_sf"/>
</dbReference>
<dbReference type="EMBL" id="CP058215">
    <property type="protein sequence ID" value="QLC48957.1"/>
    <property type="molecule type" value="Genomic_DNA"/>
</dbReference>
<evidence type="ECO:0000256" key="7">
    <source>
        <dbReference type="ARBA" id="ARBA00022958"/>
    </source>
</evidence>
<dbReference type="Pfam" id="PF00520">
    <property type="entry name" value="Ion_trans"/>
    <property type="match status" value="1"/>
</dbReference>
<keyword evidence="3" id="KW-0633">Potassium transport</keyword>
<keyword evidence="5" id="KW-0631">Potassium channel</keyword>
<evidence type="ECO:0000259" key="13">
    <source>
        <dbReference type="Pfam" id="PF00520"/>
    </source>
</evidence>